<reference evidence="8" key="2">
    <citation type="submission" date="2018-02" db="UniProtKB">
        <authorList>
            <consortium name="EnsemblPlants"/>
        </authorList>
    </citation>
    <scope>IDENTIFICATION</scope>
    <source>
        <strain evidence="8">Williams 82</strain>
    </source>
</reference>
<dbReference type="GeneID" id="106794887"/>
<name>I1L879_SOYBN</name>
<dbReference type="HOGENOM" id="CLU_061288_2_0_1"/>
<dbReference type="KEGG" id="gmx:106794887"/>
<dbReference type="PANTHER" id="PTHR23048:SF0">
    <property type="entry name" value="CALMODULIN LIKE 3"/>
    <property type="match status" value="1"/>
</dbReference>
<dbReference type="Gramene" id="KRH32074">
    <property type="protein sequence ID" value="KRH32074"/>
    <property type="gene ID" value="GLYMA_10G030500"/>
</dbReference>
<evidence type="ECO:0000256" key="4">
    <source>
        <dbReference type="ARBA" id="ARBA00022737"/>
    </source>
</evidence>
<dbReference type="PROSITE" id="PS50222">
    <property type="entry name" value="EF_HAND_2"/>
    <property type="match status" value="4"/>
</dbReference>
<evidence type="ECO:0000256" key="5">
    <source>
        <dbReference type="ARBA" id="ARBA00022837"/>
    </source>
</evidence>
<gene>
    <name evidence="8" type="primary">LOC106794887</name>
    <name evidence="7" type="ORF">GLYMA_10G030500</name>
</gene>
<evidence type="ECO:0000256" key="3">
    <source>
        <dbReference type="ARBA" id="ARBA00022723"/>
    </source>
</evidence>
<reference evidence="7" key="3">
    <citation type="submission" date="2018-07" db="EMBL/GenBank/DDBJ databases">
        <title>WGS assembly of Glycine max.</title>
        <authorList>
            <person name="Schmutz J."/>
            <person name="Cannon S."/>
            <person name="Schlueter J."/>
            <person name="Ma J."/>
            <person name="Mitros T."/>
            <person name="Nelson W."/>
            <person name="Hyten D."/>
            <person name="Song Q."/>
            <person name="Thelen J."/>
            <person name="Cheng J."/>
            <person name="Xu D."/>
            <person name="Hellsten U."/>
            <person name="May G."/>
            <person name="Yu Y."/>
            <person name="Sakurai T."/>
            <person name="Umezawa T."/>
            <person name="Bhattacharyya M."/>
            <person name="Sandhu D."/>
            <person name="Valliyodan B."/>
            <person name="Lindquist E."/>
            <person name="Peto M."/>
            <person name="Grant D."/>
            <person name="Shu S."/>
            <person name="Goodstein D."/>
            <person name="Barry K."/>
            <person name="Futrell-Griggs M."/>
            <person name="Abernathy B."/>
            <person name="Du J."/>
            <person name="Tian Z."/>
            <person name="Zhu L."/>
            <person name="Gill N."/>
            <person name="Joshi T."/>
            <person name="Libault M."/>
            <person name="Sethuraman A."/>
            <person name="Zhang X."/>
            <person name="Shinozaki K."/>
            <person name="Nguyen H."/>
            <person name="Wing R."/>
            <person name="Cregan P."/>
            <person name="Specht J."/>
            <person name="Grimwood J."/>
            <person name="Rokhsar D."/>
            <person name="Stacey G."/>
            <person name="Shoemaker R."/>
            <person name="Jackson S."/>
        </authorList>
    </citation>
    <scope>NUCLEOTIDE SEQUENCE</scope>
    <source>
        <tissue evidence="7">Callus</tissue>
    </source>
</reference>
<dbReference type="InterPro" id="IPR011992">
    <property type="entry name" value="EF-hand-dom_pair"/>
</dbReference>
<dbReference type="InterPro" id="IPR002048">
    <property type="entry name" value="EF_hand_dom"/>
</dbReference>
<evidence type="ECO:0000256" key="2">
    <source>
        <dbReference type="ARBA" id="ARBA00009763"/>
    </source>
</evidence>
<dbReference type="InterPro" id="IPR018247">
    <property type="entry name" value="EF_Hand_1_Ca_BS"/>
</dbReference>
<comment type="similarity">
    <text evidence="2">Belongs to the calmodulin family.</text>
</comment>
<dbReference type="EMBL" id="CM000843">
    <property type="protein sequence ID" value="KRH32074.1"/>
    <property type="molecule type" value="Genomic_DNA"/>
</dbReference>
<keyword evidence="5" id="KW-0106">Calcium</keyword>
<dbReference type="PROSITE" id="PS00018">
    <property type="entry name" value="EF_HAND_1"/>
    <property type="match status" value="2"/>
</dbReference>
<dbReference type="InterPro" id="IPR050230">
    <property type="entry name" value="CALM/Myosin/TropC-like"/>
</dbReference>
<dbReference type="SMART" id="SM00054">
    <property type="entry name" value="EFh"/>
    <property type="match status" value="4"/>
</dbReference>
<sequence length="149" mass="17127">MANAWTEDQIAIFHEAFVVVDKDSDGFITVDELISIVRSLEGNATKEKIQEMISEVDINGNSLSVNFEDFLKIMGRTIKENLTEELKDSFKVFDRDNDGYISATELRQVMVKLGERLTDEEVEQMIREADLDGDGRDSYEEFLRFMTLN</sequence>
<feature type="domain" description="EF-hand" evidence="6">
    <location>
        <begin position="117"/>
        <end position="149"/>
    </location>
</feature>
<proteinExistence type="inferred from homology"/>
<feature type="domain" description="EF-hand" evidence="6">
    <location>
        <begin position="44"/>
        <end position="80"/>
    </location>
</feature>
<dbReference type="GO" id="GO:0030234">
    <property type="term" value="F:enzyme regulator activity"/>
    <property type="evidence" value="ECO:0000318"/>
    <property type="project" value="GO_Central"/>
</dbReference>
<dbReference type="RefSeq" id="XP_014618290.1">
    <property type="nucleotide sequence ID" value="XM_014762804.1"/>
</dbReference>
<dbReference type="FunFam" id="1.10.238.10:FF:000251">
    <property type="entry name" value="Calmodulin-related protein 97A"/>
    <property type="match status" value="1"/>
</dbReference>
<dbReference type="STRING" id="3847.I1L879"/>
<dbReference type="PANTHER" id="PTHR23048">
    <property type="entry name" value="MYOSIN LIGHT CHAIN 1, 3"/>
    <property type="match status" value="1"/>
</dbReference>
<evidence type="ECO:0000256" key="1">
    <source>
        <dbReference type="ARBA" id="ARBA00003291"/>
    </source>
</evidence>
<dbReference type="GO" id="GO:0005509">
    <property type="term" value="F:calcium ion binding"/>
    <property type="evidence" value="ECO:0000318"/>
    <property type="project" value="GO_Central"/>
</dbReference>
<dbReference type="OrthoDB" id="26525at2759"/>
<dbReference type="PaxDb" id="3847-GLYMA10G03580.1"/>
<dbReference type="Gene3D" id="1.10.238.10">
    <property type="entry name" value="EF-hand"/>
    <property type="match status" value="2"/>
</dbReference>
<dbReference type="GO" id="GO:0005737">
    <property type="term" value="C:cytoplasm"/>
    <property type="evidence" value="ECO:0000318"/>
    <property type="project" value="GO_Central"/>
</dbReference>
<feature type="domain" description="EF-hand" evidence="6">
    <location>
        <begin position="81"/>
        <end position="116"/>
    </location>
</feature>
<evidence type="ECO:0000313" key="9">
    <source>
        <dbReference type="Proteomes" id="UP000008827"/>
    </source>
</evidence>
<reference evidence="7 8" key="1">
    <citation type="journal article" date="2010" name="Nature">
        <title>Genome sequence of the palaeopolyploid soybean.</title>
        <authorList>
            <person name="Schmutz J."/>
            <person name="Cannon S.B."/>
            <person name="Schlueter J."/>
            <person name="Ma J."/>
            <person name="Mitros T."/>
            <person name="Nelson W."/>
            <person name="Hyten D.L."/>
            <person name="Song Q."/>
            <person name="Thelen J.J."/>
            <person name="Cheng J."/>
            <person name="Xu D."/>
            <person name="Hellsten U."/>
            <person name="May G.D."/>
            <person name="Yu Y."/>
            <person name="Sakurai T."/>
            <person name="Umezawa T."/>
            <person name="Bhattacharyya M.K."/>
            <person name="Sandhu D."/>
            <person name="Valliyodan B."/>
            <person name="Lindquist E."/>
            <person name="Peto M."/>
            <person name="Grant D."/>
            <person name="Shu S."/>
            <person name="Goodstein D."/>
            <person name="Barry K."/>
            <person name="Futrell-Griggs M."/>
            <person name="Abernathy B."/>
            <person name="Du J."/>
            <person name="Tian Z."/>
            <person name="Zhu L."/>
            <person name="Gill N."/>
            <person name="Joshi T."/>
            <person name="Libault M."/>
            <person name="Sethuraman A."/>
            <person name="Zhang X.-C."/>
            <person name="Shinozaki K."/>
            <person name="Nguyen H.T."/>
            <person name="Wing R.A."/>
            <person name="Cregan P."/>
            <person name="Specht J."/>
            <person name="Grimwood J."/>
            <person name="Rokhsar D."/>
            <person name="Stacey G."/>
            <person name="Shoemaker R.C."/>
            <person name="Jackson S.A."/>
        </authorList>
    </citation>
    <scope>NUCLEOTIDE SEQUENCE [LARGE SCALE GENOMIC DNA]</scope>
    <source>
        <strain evidence="8">cv. Williams 82</strain>
        <tissue evidence="7">Callus</tissue>
    </source>
</reference>
<dbReference type="AlphaFoldDB" id="I1L879"/>
<dbReference type="EnsemblPlants" id="KRH32074">
    <property type="protein sequence ID" value="KRH32074"/>
    <property type="gene ID" value="GLYMA_10G030500"/>
</dbReference>
<dbReference type="Pfam" id="PF13499">
    <property type="entry name" value="EF-hand_7"/>
    <property type="match status" value="2"/>
</dbReference>
<feature type="domain" description="EF-hand" evidence="6">
    <location>
        <begin position="8"/>
        <end position="43"/>
    </location>
</feature>
<comment type="function">
    <text evidence="1">Potential calcium sensor.</text>
</comment>
<keyword evidence="3" id="KW-0479">Metal-binding</keyword>
<accession>I1L879</accession>
<dbReference type="CDD" id="cd00051">
    <property type="entry name" value="EFh"/>
    <property type="match status" value="2"/>
</dbReference>
<evidence type="ECO:0000259" key="6">
    <source>
        <dbReference type="PROSITE" id="PS50222"/>
    </source>
</evidence>
<dbReference type="SMR" id="I1L879"/>
<protein>
    <recommendedName>
        <fullName evidence="6">EF-hand domain-containing protein</fullName>
    </recommendedName>
</protein>
<evidence type="ECO:0000313" key="7">
    <source>
        <dbReference type="EMBL" id="KRH32074.1"/>
    </source>
</evidence>
<dbReference type="SUPFAM" id="SSF47473">
    <property type="entry name" value="EF-hand"/>
    <property type="match status" value="1"/>
</dbReference>
<keyword evidence="9" id="KW-1185">Reference proteome</keyword>
<dbReference type="eggNOG" id="KOG0027">
    <property type="taxonomic scope" value="Eukaryota"/>
</dbReference>
<organism evidence="7">
    <name type="scientific">Glycine max</name>
    <name type="common">Soybean</name>
    <name type="synonym">Glycine hispida</name>
    <dbReference type="NCBI Taxonomy" id="3847"/>
    <lineage>
        <taxon>Eukaryota</taxon>
        <taxon>Viridiplantae</taxon>
        <taxon>Streptophyta</taxon>
        <taxon>Embryophyta</taxon>
        <taxon>Tracheophyta</taxon>
        <taxon>Spermatophyta</taxon>
        <taxon>Magnoliopsida</taxon>
        <taxon>eudicotyledons</taxon>
        <taxon>Gunneridae</taxon>
        <taxon>Pentapetalae</taxon>
        <taxon>rosids</taxon>
        <taxon>fabids</taxon>
        <taxon>Fabales</taxon>
        <taxon>Fabaceae</taxon>
        <taxon>Papilionoideae</taxon>
        <taxon>50 kb inversion clade</taxon>
        <taxon>NPAAA clade</taxon>
        <taxon>indigoferoid/millettioid clade</taxon>
        <taxon>Phaseoleae</taxon>
        <taxon>Glycine</taxon>
        <taxon>Glycine subgen. Soja</taxon>
    </lineage>
</organism>
<evidence type="ECO:0000313" key="8">
    <source>
        <dbReference type="EnsemblPlants" id="KRH32074"/>
    </source>
</evidence>
<dbReference type="Proteomes" id="UP000008827">
    <property type="component" value="Chromosome 10"/>
</dbReference>
<keyword evidence="4" id="KW-0677">Repeat</keyword>
<dbReference type="FunFam" id="1.10.238.10:FF:000327">
    <property type="entry name" value="Calmodulin-like protein 11"/>
    <property type="match status" value="1"/>
</dbReference>
<dbReference type="OMA" id="IRDMICE"/>